<evidence type="ECO:0000256" key="2">
    <source>
        <dbReference type="ARBA" id="ARBA00004429"/>
    </source>
</evidence>
<dbReference type="Pfam" id="PF02302">
    <property type="entry name" value="PTS_IIB"/>
    <property type="match status" value="1"/>
</dbReference>
<keyword evidence="15 18" id="KW-1133">Transmembrane helix</keyword>
<dbReference type="InterPro" id="IPR003501">
    <property type="entry name" value="PTS_EIIB_2/3"/>
</dbReference>
<evidence type="ECO:0000256" key="5">
    <source>
        <dbReference type="ARBA" id="ARBA00015039"/>
    </source>
</evidence>
<keyword evidence="14" id="KW-0418">Kinase</keyword>
<dbReference type="Pfam" id="PF02378">
    <property type="entry name" value="PTS_EIIC"/>
    <property type="match status" value="1"/>
</dbReference>
<dbReference type="GO" id="GO:0016301">
    <property type="term" value="F:kinase activity"/>
    <property type="evidence" value="ECO:0007669"/>
    <property type="project" value="UniProtKB-KW"/>
</dbReference>
<dbReference type="SUPFAM" id="SSF52794">
    <property type="entry name" value="PTS system IIB component-like"/>
    <property type="match status" value="1"/>
</dbReference>
<feature type="transmembrane region" description="Helical" evidence="18">
    <location>
        <begin position="49"/>
        <end position="67"/>
    </location>
</feature>
<evidence type="ECO:0000256" key="4">
    <source>
        <dbReference type="ARBA" id="ARBA00011909"/>
    </source>
</evidence>
<evidence type="ECO:0000256" key="17">
    <source>
        <dbReference type="ARBA" id="ARBA00030684"/>
    </source>
</evidence>
<sequence>MLSSQSKIKVQNFGRLLSNMVMPNIGAFIAWGLITALFIPTGWIPNETLATMVGPMIKYMLPLLIGYTGGKIIAGERGAVVGAIATMGVIVGTDIPMFMGAMIVGPLGGLAIKKFDAAIHGKVKSGFEMLVNNFSSGIIGMVLAIIAYVVIGPAVKMLSTALAAGVDVLVVNNLLPLTSIFVEPAKILFLNNAINHGIFTPLGIAQSESLGQSVFFLIEANPGPGLGLLLAYMVFGKGSAKETAPGAVIIHFFGGIHEIYFPYVLMNPRLILSVIAGGMTGVFVLTLFDAGLISPASPGSIFAVLAMTPKGAYMGILLSVAAAAAVSFVVASILMKTQKTVAGDEVALEEAANQMRDMKQSAKGQATGNDRVDMSAVKKIIVACDAGMGSSAMGASLLRKKVQAANLNIEVINTAINDLPGDVDIVVTHKDLTDRARKHAPNAQHISLTNFLDNAMYDNLVKDLKSAGNAPAANAPEGDAKKSEGPLKLTDKNIFLGLKPATKEEAIKFAGEQLIALNYVEPEYLQGMFDREKLVSTYLGESIAVPHGTIETKKHVLKTGIVFCQYPAGIQWGEDEDDVAILVIGIAAQGDQHIHVITAITNALDDEEAIECLKTTVNKEDVLKILNN</sequence>
<name>A1SR47_PSYIN</name>
<feature type="domain" description="PTS EIIB type-2" evidence="20">
    <location>
        <begin position="378"/>
        <end position="469"/>
    </location>
</feature>
<dbReference type="eggNOG" id="COG2213">
    <property type="taxonomic scope" value="Bacteria"/>
</dbReference>
<dbReference type="InterPro" id="IPR029503">
    <property type="entry name" value="PTS_EIIB_mannitol"/>
</dbReference>
<feature type="domain" description="PTS EIIA type-2" evidence="19">
    <location>
        <begin position="487"/>
        <end position="628"/>
    </location>
</feature>
<feature type="transmembrane region" description="Helical" evidence="18">
    <location>
        <begin position="271"/>
        <end position="292"/>
    </location>
</feature>
<evidence type="ECO:0000256" key="7">
    <source>
        <dbReference type="ARBA" id="ARBA00022475"/>
    </source>
</evidence>
<accession>A1SR47</accession>
<dbReference type="CDD" id="cd05567">
    <property type="entry name" value="PTS_IIB_mannitol"/>
    <property type="match status" value="1"/>
</dbReference>
<evidence type="ECO:0000256" key="1">
    <source>
        <dbReference type="ARBA" id="ARBA00001655"/>
    </source>
</evidence>
<dbReference type="Pfam" id="PF00359">
    <property type="entry name" value="PTS_EIIA_2"/>
    <property type="match status" value="1"/>
</dbReference>
<evidence type="ECO:0000256" key="11">
    <source>
        <dbReference type="ARBA" id="ARBA00022679"/>
    </source>
</evidence>
<dbReference type="Gene3D" id="3.40.50.2300">
    <property type="match status" value="1"/>
</dbReference>
<keyword evidence="8" id="KW-0997">Cell inner membrane</keyword>
<gene>
    <name evidence="22" type="ordered locus">Ping_0088</name>
</gene>
<dbReference type="FunFam" id="3.40.50.2300:FF:000047">
    <property type="entry name" value="PTS system mannitol-specific transporter subunit IICBA"/>
    <property type="match status" value="1"/>
</dbReference>
<dbReference type="PROSITE" id="PS51094">
    <property type="entry name" value="PTS_EIIA_TYPE_2"/>
    <property type="match status" value="1"/>
</dbReference>
<evidence type="ECO:0000259" key="19">
    <source>
        <dbReference type="PROSITE" id="PS51094"/>
    </source>
</evidence>
<dbReference type="InterPro" id="IPR003352">
    <property type="entry name" value="PTS_EIIC"/>
</dbReference>
<keyword evidence="23" id="KW-1185">Reference proteome</keyword>
<evidence type="ECO:0000256" key="9">
    <source>
        <dbReference type="ARBA" id="ARBA00022553"/>
    </source>
</evidence>
<dbReference type="InterPro" id="IPR013011">
    <property type="entry name" value="PTS_EIIB_2"/>
</dbReference>
<evidence type="ECO:0000256" key="8">
    <source>
        <dbReference type="ARBA" id="ARBA00022519"/>
    </source>
</evidence>
<protein>
    <recommendedName>
        <fullName evidence="5">PTS system mannitol-specific EIICBA component</fullName>
        <ecNumber evidence="4">2.7.1.197</ecNumber>
    </recommendedName>
    <alternativeName>
        <fullName evidence="17">EIICBA-Mtl</fullName>
    </alternativeName>
</protein>
<keyword evidence="11" id="KW-0808">Transferase</keyword>
<dbReference type="InterPro" id="IPR002178">
    <property type="entry name" value="PTS_EIIA_type-2_dom"/>
</dbReference>
<evidence type="ECO:0000256" key="16">
    <source>
        <dbReference type="ARBA" id="ARBA00023136"/>
    </source>
</evidence>
<dbReference type="CDD" id="cd00211">
    <property type="entry name" value="PTS_IIA_fru"/>
    <property type="match status" value="1"/>
</dbReference>
<keyword evidence="10" id="KW-0762">Sugar transport</keyword>
<feature type="transmembrane region" description="Helical" evidence="18">
    <location>
        <begin position="247"/>
        <end position="265"/>
    </location>
</feature>
<feature type="domain" description="PTS EIIC type-2" evidence="21">
    <location>
        <begin position="13"/>
        <end position="342"/>
    </location>
</feature>
<evidence type="ECO:0000256" key="12">
    <source>
        <dbReference type="ARBA" id="ARBA00022683"/>
    </source>
</evidence>
<dbReference type="GO" id="GO:0022872">
    <property type="term" value="F:protein-N(PI)-phosphohistidine-mannitol phosphotransferase system transmembrane transporter activity"/>
    <property type="evidence" value="ECO:0007669"/>
    <property type="project" value="InterPro"/>
</dbReference>
<dbReference type="InterPro" id="IPR050893">
    <property type="entry name" value="Sugar_PTS"/>
</dbReference>
<dbReference type="AlphaFoldDB" id="A1SR47"/>
<feature type="transmembrane region" description="Helical" evidence="18">
    <location>
        <begin position="134"/>
        <end position="155"/>
    </location>
</feature>
<keyword evidence="7" id="KW-1003">Cell membrane</keyword>
<dbReference type="HOGENOM" id="CLU_028721_1_0_6"/>
<evidence type="ECO:0000256" key="15">
    <source>
        <dbReference type="ARBA" id="ARBA00022989"/>
    </source>
</evidence>
<dbReference type="PANTHER" id="PTHR30181">
    <property type="entry name" value="MANNITOL PERMEASE IIC COMPONENT"/>
    <property type="match status" value="1"/>
</dbReference>
<evidence type="ECO:0000259" key="20">
    <source>
        <dbReference type="PROSITE" id="PS51099"/>
    </source>
</evidence>
<dbReference type="eggNOG" id="COG4668">
    <property type="taxonomic scope" value="Bacteria"/>
</dbReference>
<evidence type="ECO:0000256" key="14">
    <source>
        <dbReference type="ARBA" id="ARBA00022777"/>
    </source>
</evidence>
<dbReference type="SUPFAM" id="SSF55804">
    <property type="entry name" value="Phoshotransferase/anion transport protein"/>
    <property type="match status" value="1"/>
</dbReference>
<keyword evidence="13 18" id="KW-0812">Transmembrane</keyword>
<keyword evidence="9" id="KW-0597">Phosphoprotein</keyword>
<feature type="transmembrane region" description="Helical" evidence="18">
    <location>
        <begin position="313"/>
        <end position="335"/>
    </location>
</feature>
<dbReference type="NCBIfam" id="NF011663">
    <property type="entry name" value="PRK15083.1"/>
    <property type="match status" value="1"/>
</dbReference>
<keyword evidence="12" id="KW-0598">Phosphotransferase system</keyword>
<dbReference type="STRING" id="357804.Ping_0088"/>
<evidence type="ECO:0000313" key="22">
    <source>
        <dbReference type="EMBL" id="ABM01962.1"/>
    </source>
</evidence>
<dbReference type="GO" id="GO:0090563">
    <property type="term" value="F:protein-phosphocysteine-sugar phosphotransferase activity"/>
    <property type="evidence" value="ECO:0007669"/>
    <property type="project" value="TreeGrafter"/>
</dbReference>
<dbReference type="GO" id="GO:0009401">
    <property type="term" value="P:phosphoenolpyruvate-dependent sugar phosphotransferase system"/>
    <property type="evidence" value="ECO:0007669"/>
    <property type="project" value="UniProtKB-KW"/>
</dbReference>
<feature type="transmembrane region" description="Helical" evidence="18">
    <location>
        <begin position="214"/>
        <end position="235"/>
    </location>
</feature>
<evidence type="ECO:0000256" key="6">
    <source>
        <dbReference type="ARBA" id="ARBA00022448"/>
    </source>
</evidence>
<proteinExistence type="predicted"/>
<dbReference type="Proteomes" id="UP000000639">
    <property type="component" value="Chromosome"/>
</dbReference>
<dbReference type="KEGG" id="pin:Ping_0088"/>
<organism evidence="22 23">
    <name type="scientific">Psychromonas ingrahamii (strain DSM 17664 / CCUG 51855 / 37)</name>
    <dbReference type="NCBI Taxonomy" id="357804"/>
    <lineage>
        <taxon>Bacteria</taxon>
        <taxon>Pseudomonadati</taxon>
        <taxon>Pseudomonadota</taxon>
        <taxon>Gammaproteobacteria</taxon>
        <taxon>Alteromonadales</taxon>
        <taxon>Psychromonadaceae</taxon>
        <taxon>Psychromonas</taxon>
    </lineage>
</organism>
<reference evidence="22 23" key="1">
    <citation type="submission" date="2007-01" db="EMBL/GenBank/DDBJ databases">
        <title>Complete sequence of Psychromonas ingrahamii 37.</title>
        <authorList>
            <consortium name="US DOE Joint Genome Institute"/>
            <person name="Copeland A."/>
            <person name="Lucas S."/>
            <person name="Lapidus A."/>
            <person name="Barry K."/>
            <person name="Detter J.C."/>
            <person name="Glavina del Rio T."/>
            <person name="Hammon N."/>
            <person name="Israni S."/>
            <person name="Dalin E."/>
            <person name="Tice H."/>
            <person name="Pitluck S."/>
            <person name="Thompson L.S."/>
            <person name="Brettin T."/>
            <person name="Bruce D."/>
            <person name="Han C."/>
            <person name="Tapia R."/>
            <person name="Schmutz J."/>
            <person name="Larimer F."/>
            <person name="Land M."/>
            <person name="Hauser L."/>
            <person name="Kyrpides N."/>
            <person name="Ivanova N."/>
            <person name="Staley J."/>
            <person name="Richardson P."/>
        </authorList>
    </citation>
    <scope>NUCLEOTIDE SEQUENCE [LARGE SCALE GENOMIC DNA]</scope>
    <source>
        <strain evidence="22 23">37</strain>
    </source>
</reference>
<dbReference type="InterPro" id="IPR004718">
    <property type="entry name" value="PTS_IIC_mtl"/>
</dbReference>
<dbReference type="EC" id="2.7.1.197" evidence="4"/>
<dbReference type="InterPro" id="IPR036095">
    <property type="entry name" value="PTS_EIIB-like_sf"/>
</dbReference>
<dbReference type="PROSITE" id="PS00372">
    <property type="entry name" value="PTS_EIIA_TYPE_2_HIS"/>
    <property type="match status" value="1"/>
</dbReference>
<evidence type="ECO:0000256" key="3">
    <source>
        <dbReference type="ARBA" id="ARBA00011738"/>
    </source>
</evidence>
<dbReference type="EMBL" id="CP000510">
    <property type="protein sequence ID" value="ABM01962.1"/>
    <property type="molecule type" value="Genomic_DNA"/>
</dbReference>
<dbReference type="NCBIfam" id="TIGR00851">
    <property type="entry name" value="mtlA"/>
    <property type="match status" value="1"/>
</dbReference>
<comment type="subcellular location">
    <subcellularLocation>
        <location evidence="2">Cell inner membrane</location>
        <topology evidence="2">Multi-pass membrane protein</topology>
    </subcellularLocation>
</comment>
<dbReference type="InterPro" id="IPR013014">
    <property type="entry name" value="PTS_EIIC_2"/>
</dbReference>
<dbReference type="OrthoDB" id="9814222at2"/>
<comment type="catalytic activity">
    <reaction evidence="1">
        <text>D-mannitol(out) + N(pros)-phospho-L-histidyl-[protein] = D-mannitol 1-phosphate(in) + L-histidyl-[protein]</text>
        <dbReference type="Rhea" id="RHEA:33363"/>
        <dbReference type="Rhea" id="RHEA-COMP:9745"/>
        <dbReference type="Rhea" id="RHEA-COMP:9746"/>
        <dbReference type="ChEBI" id="CHEBI:16899"/>
        <dbReference type="ChEBI" id="CHEBI:29979"/>
        <dbReference type="ChEBI" id="CHEBI:61381"/>
        <dbReference type="ChEBI" id="CHEBI:64837"/>
        <dbReference type="EC" id="2.7.1.197"/>
    </reaction>
</comment>
<dbReference type="PANTHER" id="PTHR30181:SF2">
    <property type="entry name" value="PTS SYSTEM MANNITOL-SPECIFIC EIICBA COMPONENT"/>
    <property type="match status" value="1"/>
</dbReference>
<evidence type="ECO:0000256" key="13">
    <source>
        <dbReference type="ARBA" id="ARBA00022692"/>
    </source>
</evidence>
<comment type="subunit">
    <text evidence="3">Homodimer.</text>
</comment>
<evidence type="ECO:0000259" key="21">
    <source>
        <dbReference type="PROSITE" id="PS51104"/>
    </source>
</evidence>
<feature type="transmembrane region" description="Helical" evidence="18">
    <location>
        <begin position="79"/>
        <end position="104"/>
    </location>
</feature>
<dbReference type="PROSITE" id="PS51104">
    <property type="entry name" value="PTS_EIIC_TYPE_2"/>
    <property type="match status" value="1"/>
</dbReference>
<evidence type="ECO:0000256" key="18">
    <source>
        <dbReference type="SAM" id="Phobius"/>
    </source>
</evidence>
<evidence type="ECO:0000313" key="23">
    <source>
        <dbReference type="Proteomes" id="UP000000639"/>
    </source>
</evidence>
<keyword evidence="16 18" id="KW-0472">Membrane</keyword>
<evidence type="ECO:0000256" key="10">
    <source>
        <dbReference type="ARBA" id="ARBA00022597"/>
    </source>
</evidence>
<dbReference type="InterPro" id="IPR016152">
    <property type="entry name" value="PTrfase/Anion_transptr"/>
</dbReference>
<feature type="transmembrane region" description="Helical" evidence="18">
    <location>
        <begin position="21"/>
        <end position="43"/>
    </location>
</feature>
<dbReference type="RefSeq" id="WP_011768521.1">
    <property type="nucleotide sequence ID" value="NC_008709.1"/>
</dbReference>
<dbReference type="PROSITE" id="PS51099">
    <property type="entry name" value="PTS_EIIB_TYPE_2"/>
    <property type="match status" value="1"/>
</dbReference>
<keyword evidence="6" id="KW-0813">Transport</keyword>
<dbReference type="GO" id="GO:0005886">
    <property type="term" value="C:plasma membrane"/>
    <property type="evidence" value="ECO:0007669"/>
    <property type="project" value="UniProtKB-SubCell"/>
</dbReference>
<dbReference type="Gene3D" id="3.40.930.10">
    <property type="entry name" value="Mannitol-specific EII, Chain A"/>
    <property type="match status" value="1"/>
</dbReference>